<feature type="chain" id="PRO_5045295577" evidence="2">
    <location>
        <begin position="32"/>
        <end position="685"/>
    </location>
</feature>
<proteinExistence type="predicted"/>
<accession>A0ABV2CW55</accession>
<evidence type="ECO:0000256" key="2">
    <source>
        <dbReference type="SAM" id="SignalP"/>
    </source>
</evidence>
<evidence type="ECO:0000259" key="3">
    <source>
        <dbReference type="SMART" id="SM00014"/>
    </source>
</evidence>
<evidence type="ECO:0000313" key="4">
    <source>
        <dbReference type="EMBL" id="MET1491993.1"/>
    </source>
</evidence>
<dbReference type="InterPro" id="IPR013425">
    <property type="entry name" value="Autotrns_rpt"/>
</dbReference>
<dbReference type="NCBIfam" id="TIGR02601">
    <property type="entry name" value="autotrns_rpt"/>
    <property type="match status" value="1"/>
</dbReference>
<dbReference type="InterPro" id="IPR036938">
    <property type="entry name" value="PAP2/HPO_sf"/>
</dbReference>
<dbReference type="Gene3D" id="1.20.144.10">
    <property type="entry name" value="Phosphatidic acid phosphatase type 2/haloperoxidase"/>
    <property type="match status" value="1"/>
</dbReference>
<dbReference type="Pfam" id="PF01569">
    <property type="entry name" value="PAP2"/>
    <property type="match status" value="1"/>
</dbReference>
<dbReference type="Pfam" id="PF12951">
    <property type="entry name" value="PATR"/>
    <property type="match status" value="1"/>
</dbReference>
<dbReference type="EMBL" id="JBEWLZ010000018">
    <property type="protein sequence ID" value="MET1491993.1"/>
    <property type="molecule type" value="Genomic_DNA"/>
</dbReference>
<keyword evidence="5" id="KW-1185">Reference proteome</keyword>
<dbReference type="RefSeq" id="WP_345930177.1">
    <property type="nucleotide sequence ID" value="NZ_JBDIVF010000015.1"/>
</dbReference>
<dbReference type="CDD" id="cd03397">
    <property type="entry name" value="PAP2_acid_phosphatase"/>
    <property type="match status" value="1"/>
</dbReference>
<name>A0ABV2CW55_9RHOO</name>
<reference evidence="4 5" key="1">
    <citation type="submission" date="2024-07" db="EMBL/GenBank/DDBJ databases">
        <title>Uliginosibacterium paludis KCTC:42655.</title>
        <authorList>
            <person name="Kim M.K."/>
        </authorList>
    </citation>
    <scope>NUCLEOTIDE SEQUENCE [LARGE SCALE GENOMIC DNA]</scope>
    <source>
        <strain evidence="4 5">KCTC 42655</strain>
    </source>
</reference>
<sequence length="685" mass="69688">MNAAFVFRRRAAVLAVLAALGLVACGGGSDASDNGNTGSSASSSSNASSSAASSSAASSASSSAGTIVVPAEPAGLGSVEAADAPTGVLAYVDTGATNQRNDACMVTLDTNAGVRVLKGFLDLWTPSSLKVDAGVTLAANGSCPAVTASTWTGIPGDSTDGTVVNAALHAANIDYVKNATKNRSSAQALAAYMDDRRSKGFSVSDGMGPLTSIWRTGTGQTSTIAAVDPATAVTAVSDGGNNLGSTSAALGQAVSFIDSGNITDGSGEPAKRFYKYARPWRWSSDVVVVPALESAKSSTPATDGGFPSGHTAEAWRDVLPMAYLFPQRYQELISRAMEMGENRILAGMHSPLDVMGGRVQATAVVAYSLNKTTMDKAATYKLVQDYLMAQTGTSDFNALLAKARTATTTDTSSVNYDRFSDYATNKANYTRRLTYNLPVIAANAGKAATVPKGAEILLETRLPYLTAAQRRVVLKTTEIDSGYALANDEEGWGRLNLFAAADGYGAFNGDVAVTMDAAAGGFSARDTWRNDIAGKGKLSKLGSGMLRLAGSNSYSGGTVLTAGTLAADSVSAFGSGDLFMKGGVLECAAPGQISVGGAYTQTAGTLKLVMSSASNGSLKVSGNAVIAGGDLAVSFSGYTPAVGSTLTVLTAGALSGKFANVSVAGFSKLTTTYTATGVQIRLDAI</sequence>
<dbReference type="InterPro" id="IPR001011">
    <property type="entry name" value="Acid_Pase_classA_bac"/>
</dbReference>
<dbReference type="Proteomes" id="UP001548590">
    <property type="component" value="Unassembled WGS sequence"/>
</dbReference>
<dbReference type="SMART" id="SM00014">
    <property type="entry name" value="acidPPc"/>
    <property type="match status" value="1"/>
</dbReference>
<protein>
    <submittedName>
        <fullName evidence="4">Phosphatase PAP2 family protein</fullName>
    </submittedName>
</protein>
<keyword evidence="1 2" id="KW-0732">Signal</keyword>
<evidence type="ECO:0000256" key="1">
    <source>
        <dbReference type="ARBA" id="ARBA00022729"/>
    </source>
</evidence>
<feature type="signal peptide" evidence="2">
    <location>
        <begin position="1"/>
        <end position="31"/>
    </location>
</feature>
<dbReference type="InterPro" id="IPR000326">
    <property type="entry name" value="PAP2/HPO"/>
</dbReference>
<gene>
    <name evidence="4" type="ORF">ABVT11_19290</name>
</gene>
<comment type="caution">
    <text evidence="4">The sequence shown here is derived from an EMBL/GenBank/DDBJ whole genome shotgun (WGS) entry which is preliminary data.</text>
</comment>
<feature type="domain" description="Phosphatidic acid phosphatase type 2/haloperoxidase" evidence="3">
    <location>
        <begin position="250"/>
        <end position="369"/>
    </location>
</feature>
<organism evidence="4 5">
    <name type="scientific">Uliginosibacterium paludis</name>
    <dbReference type="NCBI Taxonomy" id="1615952"/>
    <lineage>
        <taxon>Bacteria</taxon>
        <taxon>Pseudomonadati</taxon>
        <taxon>Pseudomonadota</taxon>
        <taxon>Betaproteobacteria</taxon>
        <taxon>Rhodocyclales</taxon>
        <taxon>Zoogloeaceae</taxon>
        <taxon>Uliginosibacterium</taxon>
    </lineage>
</organism>
<dbReference type="SUPFAM" id="SSF48317">
    <property type="entry name" value="Acid phosphatase/Vanadium-dependent haloperoxidase"/>
    <property type="match status" value="1"/>
</dbReference>
<evidence type="ECO:0000313" key="5">
    <source>
        <dbReference type="Proteomes" id="UP001548590"/>
    </source>
</evidence>